<dbReference type="OrthoDB" id="5295174at2"/>
<dbReference type="PANTHER" id="PTHR43280:SF29">
    <property type="entry name" value="ARAC-FAMILY TRANSCRIPTIONAL REGULATOR"/>
    <property type="match status" value="1"/>
</dbReference>
<sequence>MKKCKYCLFVFSLFSLWVYSQKNSAETYSDIRKNYEKMLNDDRRALPFVKLYINKAKKEKNQEKLVQGYRDARQYCISLDKKFKYADSTIQAAIALNDSAEISKAYLSKGILFYFNAKKYKAALDQYLKAYQFAEHSKDQYHKYKVIYHMGIVKSHLGYYEKALQHFLDCTLFYQSSLEKDLHENELYNYSKGYYNSLHQLAVVYRYLGEFDKVDSLAELGLKNTVSKPDYFLENSYFHKSKGLVYFNKKDYKNSEISLRKALPGIVKRNDFATCSIIYLHLGKIYFARNEVDKSMNNFMKIDSIFNKQQFILPEAADCYRYLMNNAAKTDNVDKQLYYTNQLLKADHTINKDFSYIASKICREYDVQSLKKEKESLERKEKRKLRNALVLIGISAVIIIIFCIRLYRDRKIRIQYETLQKKLNSNEQGNDNETIDDIPLRKASLSPELTEELLEKLKIFEKTLYFTRKGLTQKSVATKLGTNSHYLSILINENKGMSFTRYMAELRINYITNLLNTNKKYLNYTIEALAEECGIAARQNFSALFYEINGIRPKDYIRKRKEEVGVDI</sequence>
<organism evidence="5 6">
    <name type="scientific">Chryseobacterium pennipullorum</name>
    <dbReference type="NCBI Taxonomy" id="2258963"/>
    <lineage>
        <taxon>Bacteria</taxon>
        <taxon>Pseudomonadati</taxon>
        <taxon>Bacteroidota</taxon>
        <taxon>Flavobacteriia</taxon>
        <taxon>Flavobacteriales</taxon>
        <taxon>Weeksellaceae</taxon>
        <taxon>Chryseobacterium group</taxon>
        <taxon>Chryseobacterium</taxon>
    </lineage>
</organism>
<dbReference type="EMBL" id="QNVV01000008">
    <property type="protein sequence ID" value="REC47548.1"/>
    <property type="molecule type" value="Genomic_DNA"/>
</dbReference>
<evidence type="ECO:0000256" key="1">
    <source>
        <dbReference type="ARBA" id="ARBA00023125"/>
    </source>
</evidence>
<feature type="transmembrane region" description="Helical" evidence="2">
    <location>
        <begin position="388"/>
        <end position="407"/>
    </location>
</feature>
<evidence type="ECO:0000313" key="5">
    <source>
        <dbReference type="EMBL" id="REC47548.1"/>
    </source>
</evidence>
<dbReference type="Gene3D" id="1.25.40.10">
    <property type="entry name" value="Tetratricopeptide repeat domain"/>
    <property type="match status" value="2"/>
</dbReference>
<dbReference type="Proteomes" id="UP000256257">
    <property type="component" value="Unassembled WGS sequence"/>
</dbReference>
<accession>A0A3D9B2H2</accession>
<evidence type="ECO:0000313" key="6">
    <source>
        <dbReference type="Proteomes" id="UP000256257"/>
    </source>
</evidence>
<dbReference type="SUPFAM" id="SSF48452">
    <property type="entry name" value="TPR-like"/>
    <property type="match status" value="1"/>
</dbReference>
<dbReference type="GO" id="GO:0043565">
    <property type="term" value="F:sequence-specific DNA binding"/>
    <property type="evidence" value="ECO:0007669"/>
    <property type="project" value="InterPro"/>
</dbReference>
<gene>
    <name evidence="5" type="ORF">DRF67_10930</name>
</gene>
<dbReference type="InterPro" id="IPR018060">
    <property type="entry name" value="HTH_AraC"/>
</dbReference>
<dbReference type="Pfam" id="PF12833">
    <property type="entry name" value="HTH_18"/>
    <property type="match status" value="1"/>
</dbReference>
<feature type="signal peptide" evidence="3">
    <location>
        <begin position="1"/>
        <end position="20"/>
    </location>
</feature>
<protein>
    <submittedName>
        <fullName evidence="5">AraC family transcriptional regulator</fullName>
    </submittedName>
</protein>
<dbReference type="InterPro" id="IPR019734">
    <property type="entry name" value="TPR_rpt"/>
</dbReference>
<dbReference type="AlphaFoldDB" id="A0A3D9B2H2"/>
<dbReference type="SMART" id="SM00342">
    <property type="entry name" value="HTH_ARAC"/>
    <property type="match status" value="1"/>
</dbReference>
<comment type="caution">
    <text evidence="5">The sequence shown here is derived from an EMBL/GenBank/DDBJ whole genome shotgun (WGS) entry which is preliminary data.</text>
</comment>
<keyword evidence="6" id="KW-1185">Reference proteome</keyword>
<dbReference type="InterPro" id="IPR011990">
    <property type="entry name" value="TPR-like_helical_dom_sf"/>
</dbReference>
<keyword evidence="3" id="KW-0732">Signal</keyword>
<reference evidence="5 6" key="1">
    <citation type="submission" date="2018-06" db="EMBL/GenBank/DDBJ databases">
        <title>Novel Chryseobacterium species.</title>
        <authorList>
            <person name="Newman J."/>
            <person name="Hugo C."/>
            <person name="Oosthuizen L."/>
            <person name="Charimba G."/>
        </authorList>
    </citation>
    <scope>NUCLEOTIDE SEQUENCE [LARGE SCALE GENOMIC DNA]</scope>
    <source>
        <strain evidence="5 6">7_F195</strain>
    </source>
</reference>
<evidence type="ECO:0000256" key="2">
    <source>
        <dbReference type="SAM" id="Phobius"/>
    </source>
</evidence>
<dbReference type="PANTHER" id="PTHR43280">
    <property type="entry name" value="ARAC-FAMILY TRANSCRIPTIONAL REGULATOR"/>
    <property type="match status" value="1"/>
</dbReference>
<keyword evidence="2" id="KW-1133">Transmembrane helix</keyword>
<name>A0A3D9B2H2_9FLAO</name>
<keyword evidence="1" id="KW-0238">DNA-binding</keyword>
<proteinExistence type="predicted"/>
<feature type="domain" description="HTH araC/xylS-type" evidence="4">
    <location>
        <begin position="466"/>
        <end position="559"/>
    </location>
</feature>
<keyword evidence="2" id="KW-0472">Membrane</keyword>
<evidence type="ECO:0000259" key="4">
    <source>
        <dbReference type="PROSITE" id="PS01124"/>
    </source>
</evidence>
<dbReference type="RefSeq" id="WP_115928341.1">
    <property type="nucleotide sequence ID" value="NZ_QNVV01000008.1"/>
</dbReference>
<keyword evidence="2" id="KW-0812">Transmembrane</keyword>
<dbReference type="Gene3D" id="1.10.10.60">
    <property type="entry name" value="Homeodomain-like"/>
    <property type="match status" value="2"/>
</dbReference>
<evidence type="ECO:0000256" key="3">
    <source>
        <dbReference type="SAM" id="SignalP"/>
    </source>
</evidence>
<dbReference type="Pfam" id="PF13181">
    <property type="entry name" value="TPR_8"/>
    <property type="match status" value="1"/>
</dbReference>
<dbReference type="PROSITE" id="PS01124">
    <property type="entry name" value="HTH_ARAC_FAMILY_2"/>
    <property type="match status" value="1"/>
</dbReference>
<feature type="chain" id="PRO_5017549056" evidence="3">
    <location>
        <begin position="21"/>
        <end position="568"/>
    </location>
</feature>
<dbReference type="GO" id="GO:0003700">
    <property type="term" value="F:DNA-binding transcription factor activity"/>
    <property type="evidence" value="ECO:0007669"/>
    <property type="project" value="InterPro"/>
</dbReference>